<name>A0ABQ8SLW0_PERAM</name>
<keyword evidence="2" id="KW-0328">Glycosyltransferase</keyword>
<comment type="similarity">
    <text evidence="1">Belongs to the UDP-glycosyltransferase family.</text>
</comment>
<gene>
    <name evidence="4" type="ORF">ANN_23395</name>
</gene>
<evidence type="ECO:0000256" key="2">
    <source>
        <dbReference type="ARBA" id="ARBA00022676"/>
    </source>
</evidence>
<dbReference type="EMBL" id="JAJSOF020000025">
    <property type="protein sequence ID" value="KAJ4434824.1"/>
    <property type="molecule type" value="Genomic_DNA"/>
</dbReference>
<evidence type="ECO:0000313" key="5">
    <source>
        <dbReference type="Proteomes" id="UP001148838"/>
    </source>
</evidence>
<comment type="caution">
    <text evidence="4">The sequence shown here is derived from an EMBL/GenBank/DDBJ whole genome shotgun (WGS) entry which is preliminary data.</text>
</comment>
<dbReference type="Gene3D" id="3.40.50.2000">
    <property type="entry name" value="Glycogen Phosphorylase B"/>
    <property type="match status" value="1"/>
</dbReference>
<dbReference type="Proteomes" id="UP001148838">
    <property type="component" value="Unassembled WGS sequence"/>
</dbReference>
<evidence type="ECO:0000256" key="1">
    <source>
        <dbReference type="ARBA" id="ARBA00009995"/>
    </source>
</evidence>
<accession>A0ABQ8SLW0</accession>
<dbReference type="Pfam" id="PF00201">
    <property type="entry name" value="UDPGT"/>
    <property type="match status" value="1"/>
</dbReference>
<dbReference type="InterPro" id="IPR002213">
    <property type="entry name" value="UDP_glucos_trans"/>
</dbReference>
<reference evidence="4 5" key="1">
    <citation type="journal article" date="2022" name="Allergy">
        <title>Genome assembly and annotation of Periplaneta americana reveal a comprehensive cockroach allergen profile.</title>
        <authorList>
            <person name="Wang L."/>
            <person name="Xiong Q."/>
            <person name="Saelim N."/>
            <person name="Wang L."/>
            <person name="Nong W."/>
            <person name="Wan A.T."/>
            <person name="Shi M."/>
            <person name="Liu X."/>
            <person name="Cao Q."/>
            <person name="Hui J.H.L."/>
            <person name="Sookrung N."/>
            <person name="Leung T.F."/>
            <person name="Tungtrongchitr A."/>
            <person name="Tsui S.K.W."/>
        </authorList>
    </citation>
    <scope>NUCLEOTIDE SEQUENCE [LARGE SCALE GENOMIC DNA]</scope>
    <source>
        <strain evidence="4">PWHHKU_190912</strain>
    </source>
</reference>
<dbReference type="PANTHER" id="PTHR48043">
    <property type="entry name" value="EG:EG0003.4 PROTEIN-RELATED"/>
    <property type="match status" value="1"/>
</dbReference>
<keyword evidence="3" id="KW-0808">Transferase</keyword>
<evidence type="ECO:0000256" key="3">
    <source>
        <dbReference type="ARBA" id="ARBA00022679"/>
    </source>
</evidence>
<dbReference type="CDD" id="cd03784">
    <property type="entry name" value="GT1_Gtf-like"/>
    <property type="match status" value="1"/>
</dbReference>
<protein>
    <submittedName>
        <fullName evidence="4">Uncharacterized protein</fullName>
    </submittedName>
</protein>
<dbReference type="InterPro" id="IPR050271">
    <property type="entry name" value="UDP-glycosyltransferase"/>
</dbReference>
<organism evidence="4 5">
    <name type="scientific">Periplaneta americana</name>
    <name type="common">American cockroach</name>
    <name type="synonym">Blatta americana</name>
    <dbReference type="NCBI Taxonomy" id="6978"/>
    <lineage>
        <taxon>Eukaryota</taxon>
        <taxon>Metazoa</taxon>
        <taxon>Ecdysozoa</taxon>
        <taxon>Arthropoda</taxon>
        <taxon>Hexapoda</taxon>
        <taxon>Insecta</taxon>
        <taxon>Pterygota</taxon>
        <taxon>Neoptera</taxon>
        <taxon>Polyneoptera</taxon>
        <taxon>Dictyoptera</taxon>
        <taxon>Blattodea</taxon>
        <taxon>Blattoidea</taxon>
        <taxon>Blattidae</taxon>
        <taxon>Blattinae</taxon>
        <taxon>Periplaneta</taxon>
    </lineage>
</organism>
<proteinExistence type="inferred from homology"/>
<dbReference type="PANTHER" id="PTHR48043:SF145">
    <property type="entry name" value="FI06409P-RELATED"/>
    <property type="match status" value="1"/>
</dbReference>
<sequence length="432" mass="50052">MKIPELRPIIALFVCAIHITDSARILGLFQFNGKSHFVMFEALLKGLASRGHDVVVVSHFPQESKVPNYTDISVEESLTEAVNSFTMDTALNFKYYNLLKFFWYDNYEFCKEVFEHPNIHKLIKSEEKYDLIITELFGVDCFIGFSHKFKAPLISMISSILLPWSNDRMGNPDNPSYIPSYFLPYTGKMKFHERLWNTLFTSAVKWGSYYFSELPTQELARKYLGEDLPPLNDIARNTSLIFTNSHFSITEPRPMVPGVVEVGGLHLKPPGKLPQNLEKFLNDARHGVIYFSLGSLVRGETMPEDKKRALLDAFSELPQRVVWKTDKFPGLPDNIMTGTWLPQLEIIILLGTCKIIHFRIIRLLIQKCLAYSVLVGRPEEKRPLGRPRRRWEDNIKMDLREVGYNDRQWINLAQDRDRCRAYVRVAMNLRVP</sequence>
<dbReference type="SUPFAM" id="SSF53756">
    <property type="entry name" value="UDP-Glycosyltransferase/glycogen phosphorylase"/>
    <property type="match status" value="1"/>
</dbReference>
<evidence type="ECO:0000313" key="4">
    <source>
        <dbReference type="EMBL" id="KAJ4434824.1"/>
    </source>
</evidence>
<keyword evidence="5" id="KW-1185">Reference proteome</keyword>